<evidence type="ECO:0000313" key="7">
    <source>
        <dbReference type="EMBL" id="QRF65890.1"/>
    </source>
</evidence>
<dbReference type="PANTHER" id="PTHR33202:SF6">
    <property type="entry name" value="ZINC UPTAKE REGULATION PROTEIN"/>
    <property type="match status" value="1"/>
</dbReference>
<dbReference type="EMBL" id="CP047166">
    <property type="protein sequence ID" value="QRF65890.1"/>
    <property type="molecule type" value="Genomic_DNA"/>
</dbReference>
<gene>
    <name evidence="7" type="ORF">GQA70_05925</name>
</gene>
<dbReference type="Proteomes" id="UP000596387">
    <property type="component" value="Chromosome"/>
</dbReference>
<protein>
    <submittedName>
        <fullName evidence="7">Transcriptional repressor</fullName>
    </submittedName>
</protein>
<organism evidence="7 8">
    <name type="scientific">Ponticoccus alexandrii</name>
    <dbReference type="NCBI Taxonomy" id="1943633"/>
    <lineage>
        <taxon>Bacteria</taxon>
        <taxon>Pseudomonadati</taxon>
        <taxon>Pseudomonadota</taxon>
        <taxon>Alphaproteobacteria</taxon>
        <taxon>Rhodobacterales</taxon>
        <taxon>Roseobacteraceae</taxon>
        <taxon>Ponticoccus</taxon>
    </lineage>
</organism>
<dbReference type="InterPro" id="IPR036390">
    <property type="entry name" value="WH_DNA-bd_sf"/>
</dbReference>
<keyword evidence="4" id="KW-0805">Transcription regulation</keyword>
<dbReference type="InterPro" id="IPR002481">
    <property type="entry name" value="FUR"/>
</dbReference>
<evidence type="ECO:0000256" key="1">
    <source>
        <dbReference type="ARBA" id="ARBA00007957"/>
    </source>
</evidence>
<name>A0ABX7F6K5_9RHOB</name>
<keyword evidence="2" id="KW-0678">Repressor</keyword>
<evidence type="ECO:0000313" key="8">
    <source>
        <dbReference type="Proteomes" id="UP000596387"/>
    </source>
</evidence>
<dbReference type="InterPro" id="IPR036388">
    <property type="entry name" value="WH-like_DNA-bd_sf"/>
</dbReference>
<dbReference type="Gene3D" id="1.10.10.10">
    <property type="entry name" value="Winged helix-like DNA-binding domain superfamily/Winged helix DNA-binding domain"/>
    <property type="match status" value="1"/>
</dbReference>
<sequence>MLQGFEQHDHGTCIADAMRAAEDTCSEKGLQFTPVRRRALEVLLEEHRALGAYEVLDRLREGGFGSQPPVAYRALDFLVANGLAHRVERLNAFIACGRPGERHAPCFLICTACDTVVEAPGRAATAAVCEAGAEVGFAVERVAVEALGLCRVCREAAA</sequence>
<keyword evidence="5" id="KW-0238">DNA-binding</keyword>
<dbReference type="SUPFAM" id="SSF46785">
    <property type="entry name" value="Winged helix' DNA-binding domain"/>
    <property type="match status" value="1"/>
</dbReference>
<dbReference type="PANTHER" id="PTHR33202">
    <property type="entry name" value="ZINC UPTAKE REGULATION PROTEIN"/>
    <property type="match status" value="1"/>
</dbReference>
<dbReference type="RefSeq" id="WP_023849003.1">
    <property type="nucleotide sequence ID" value="NZ_CP047166.1"/>
</dbReference>
<dbReference type="Gene3D" id="3.30.1490.190">
    <property type="match status" value="1"/>
</dbReference>
<keyword evidence="3" id="KW-0862">Zinc</keyword>
<evidence type="ECO:0000256" key="2">
    <source>
        <dbReference type="ARBA" id="ARBA00022491"/>
    </source>
</evidence>
<keyword evidence="8" id="KW-1185">Reference proteome</keyword>
<reference evidence="7 8" key="1">
    <citation type="submission" date="2019-12" db="EMBL/GenBank/DDBJ databases">
        <title>Complete Genome Sequence of a Quorum-Sensing Bacterium,Rhodobacteraceae bacterium C31, Isolated from a marine microalgae symbiotic bacteria.</title>
        <authorList>
            <person name="Zhang Y."/>
        </authorList>
    </citation>
    <scope>NUCLEOTIDE SEQUENCE [LARGE SCALE GENOMIC DNA]</scope>
    <source>
        <strain evidence="7 8">C31</strain>
    </source>
</reference>
<dbReference type="InterPro" id="IPR043135">
    <property type="entry name" value="Fur_C"/>
</dbReference>
<proteinExistence type="inferred from homology"/>
<evidence type="ECO:0000256" key="4">
    <source>
        <dbReference type="ARBA" id="ARBA00023015"/>
    </source>
</evidence>
<accession>A0ABX7F6K5</accession>
<evidence type="ECO:0000256" key="3">
    <source>
        <dbReference type="ARBA" id="ARBA00022833"/>
    </source>
</evidence>
<keyword evidence="6" id="KW-0804">Transcription</keyword>
<evidence type="ECO:0000256" key="6">
    <source>
        <dbReference type="ARBA" id="ARBA00023163"/>
    </source>
</evidence>
<comment type="similarity">
    <text evidence="1">Belongs to the Fur family.</text>
</comment>
<evidence type="ECO:0000256" key="5">
    <source>
        <dbReference type="ARBA" id="ARBA00023125"/>
    </source>
</evidence>